<dbReference type="Proteomes" id="UP000774326">
    <property type="component" value="Unassembled WGS sequence"/>
</dbReference>
<sequence length="69" mass="7438">MIVRNPLPLKDSGFVCLLIFKTSKGNSTTSPIPIKDPAVADIKALPVFSPKVSLNEDLKLLFKNSLAKG</sequence>
<proteinExistence type="predicted"/>
<name>A0A9P8Q1G3_WICPI</name>
<comment type="caution">
    <text evidence="1">The sequence shown here is derived from an EMBL/GenBank/DDBJ whole genome shotgun (WGS) entry which is preliminary data.</text>
</comment>
<organism evidence="1 2">
    <name type="scientific">Wickerhamomyces pijperi</name>
    <name type="common">Yeast</name>
    <name type="synonym">Pichia pijperi</name>
    <dbReference type="NCBI Taxonomy" id="599730"/>
    <lineage>
        <taxon>Eukaryota</taxon>
        <taxon>Fungi</taxon>
        <taxon>Dikarya</taxon>
        <taxon>Ascomycota</taxon>
        <taxon>Saccharomycotina</taxon>
        <taxon>Saccharomycetes</taxon>
        <taxon>Phaffomycetales</taxon>
        <taxon>Wickerhamomycetaceae</taxon>
        <taxon>Wickerhamomyces</taxon>
    </lineage>
</organism>
<dbReference type="AlphaFoldDB" id="A0A9P8Q1G3"/>
<accession>A0A9P8Q1G3</accession>
<reference evidence="1" key="1">
    <citation type="journal article" date="2021" name="Open Biol.">
        <title>Shared evolutionary footprints suggest mitochondrial oxidative damage underlies multiple complex I losses in fungi.</title>
        <authorList>
            <person name="Schikora-Tamarit M.A."/>
            <person name="Marcet-Houben M."/>
            <person name="Nosek J."/>
            <person name="Gabaldon T."/>
        </authorList>
    </citation>
    <scope>NUCLEOTIDE SEQUENCE</scope>
    <source>
        <strain evidence="1">CBS2887</strain>
    </source>
</reference>
<gene>
    <name evidence="1" type="ORF">WICPIJ_007592</name>
</gene>
<keyword evidence="2" id="KW-1185">Reference proteome</keyword>
<evidence type="ECO:0000313" key="2">
    <source>
        <dbReference type="Proteomes" id="UP000774326"/>
    </source>
</evidence>
<protein>
    <submittedName>
        <fullName evidence="1">Uncharacterized protein</fullName>
    </submittedName>
</protein>
<reference evidence="1" key="2">
    <citation type="submission" date="2021-01" db="EMBL/GenBank/DDBJ databases">
        <authorList>
            <person name="Schikora-Tamarit M.A."/>
        </authorList>
    </citation>
    <scope>NUCLEOTIDE SEQUENCE</scope>
    <source>
        <strain evidence="1">CBS2887</strain>
    </source>
</reference>
<dbReference type="EMBL" id="JAEUBG010004417">
    <property type="protein sequence ID" value="KAH3681435.1"/>
    <property type="molecule type" value="Genomic_DNA"/>
</dbReference>
<evidence type="ECO:0000313" key="1">
    <source>
        <dbReference type="EMBL" id="KAH3681435.1"/>
    </source>
</evidence>